<dbReference type="RefSeq" id="WP_107662413.1">
    <property type="nucleotide sequence ID" value="NZ_PZKG01000007.1"/>
</dbReference>
<evidence type="ECO:0000313" key="3">
    <source>
        <dbReference type="Proteomes" id="UP000241010"/>
    </source>
</evidence>
<dbReference type="EMBL" id="PZKG01000007">
    <property type="protein sequence ID" value="PTE23304.1"/>
    <property type="molecule type" value="Genomic_DNA"/>
</dbReference>
<dbReference type="PANTHER" id="PTHR34980">
    <property type="entry name" value="INNER MEMBRANE PROTEIN-RELATED-RELATED"/>
    <property type="match status" value="1"/>
</dbReference>
<keyword evidence="1" id="KW-0472">Membrane</keyword>
<feature type="transmembrane region" description="Helical" evidence="1">
    <location>
        <begin position="56"/>
        <end position="73"/>
    </location>
</feature>
<name>A0A2T4JZH2_9RHOB</name>
<gene>
    <name evidence="2" type="ORF">C5F48_02960</name>
</gene>
<keyword evidence="1" id="KW-1133">Transmembrane helix</keyword>
<dbReference type="Proteomes" id="UP000241010">
    <property type="component" value="Unassembled WGS sequence"/>
</dbReference>
<evidence type="ECO:0000256" key="1">
    <source>
        <dbReference type="SAM" id="Phobius"/>
    </source>
</evidence>
<dbReference type="Pfam" id="PF05656">
    <property type="entry name" value="DUF805"/>
    <property type="match status" value="1"/>
</dbReference>
<dbReference type="OrthoDB" id="9812349at2"/>
<sequence>MDFPHLGQILRNVASSRGRATRTEFWSFVALATLLIACAASLEIRLFSGAGFPGPLVLGVAALLLGPLIAVAVRRLHDIGKPGHWLFLVFVPVLGAVILIWWFCIQSEARRNRHGPDPLDTF</sequence>
<keyword evidence="3" id="KW-1185">Reference proteome</keyword>
<proteinExistence type="predicted"/>
<feature type="transmembrane region" description="Helical" evidence="1">
    <location>
        <begin position="85"/>
        <end position="104"/>
    </location>
</feature>
<organism evidence="2 3">
    <name type="scientific">Cereibacter changlensis JA139</name>
    <dbReference type="NCBI Taxonomy" id="1188249"/>
    <lineage>
        <taxon>Bacteria</taxon>
        <taxon>Pseudomonadati</taxon>
        <taxon>Pseudomonadota</taxon>
        <taxon>Alphaproteobacteria</taxon>
        <taxon>Rhodobacterales</taxon>
        <taxon>Paracoccaceae</taxon>
        <taxon>Cereibacter</taxon>
    </lineage>
</organism>
<keyword evidence="1" id="KW-0812">Transmembrane</keyword>
<evidence type="ECO:0000313" key="2">
    <source>
        <dbReference type="EMBL" id="PTE23304.1"/>
    </source>
</evidence>
<dbReference type="GO" id="GO:0005886">
    <property type="term" value="C:plasma membrane"/>
    <property type="evidence" value="ECO:0007669"/>
    <property type="project" value="TreeGrafter"/>
</dbReference>
<dbReference type="AlphaFoldDB" id="A0A2T4JZH2"/>
<accession>A0A2T4JZH2</accession>
<protein>
    <submittedName>
        <fullName evidence="2">DUF805 domain-containing protein</fullName>
    </submittedName>
</protein>
<feature type="transmembrane region" description="Helical" evidence="1">
    <location>
        <begin position="25"/>
        <end position="44"/>
    </location>
</feature>
<dbReference type="InterPro" id="IPR008523">
    <property type="entry name" value="DUF805"/>
</dbReference>
<comment type="caution">
    <text evidence="2">The sequence shown here is derived from an EMBL/GenBank/DDBJ whole genome shotgun (WGS) entry which is preliminary data.</text>
</comment>
<dbReference type="PANTHER" id="PTHR34980:SF2">
    <property type="entry name" value="INNER MEMBRANE PROTEIN YHAH-RELATED"/>
    <property type="match status" value="1"/>
</dbReference>
<reference evidence="2 3" key="1">
    <citation type="submission" date="2018-03" db="EMBL/GenBank/DDBJ databases">
        <title>Cereibacter changlensis.</title>
        <authorList>
            <person name="Meyer T.E."/>
            <person name="Miller S."/>
            <person name="Lodha T."/>
            <person name="Gandham S."/>
            <person name="Chintalapati S."/>
            <person name="Chintalapati V.R."/>
        </authorList>
    </citation>
    <scope>NUCLEOTIDE SEQUENCE [LARGE SCALE GENOMIC DNA]</scope>
    <source>
        <strain evidence="2 3">JA139</strain>
    </source>
</reference>